<sequence>MVLGEGVDRELGIAADTRGSWQILHRSLAKGSLLWGEVGEWAVLLVPVPFEESCHNAGDCATQADDGQQGCGGVEGGDFTAAGLLVVGLNWVDEGGQEDESEECHQSWTVMAGGAVCG</sequence>
<name>A0AAE0EXU0_9CHLO</name>
<evidence type="ECO:0000313" key="1">
    <source>
        <dbReference type="EMBL" id="KAK3244478.1"/>
    </source>
</evidence>
<accession>A0AAE0EXU0</accession>
<reference evidence="1 2" key="1">
    <citation type="journal article" date="2015" name="Genome Biol. Evol.">
        <title>Comparative Genomics of a Bacterivorous Green Alga Reveals Evolutionary Causalities and Consequences of Phago-Mixotrophic Mode of Nutrition.</title>
        <authorList>
            <person name="Burns J.A."/>
            <person name="Paasch A."/>
            <person name="Narechania A."/>
            <person name="Kim E."/>
        </authorList>
    </citation>
    <scope>NUCLEOTIDE SEQUENCE [LARGE SCALE GENOMIC DNA]</scope>
    <source>
        <strain evidence="1 2">PLY_AMNH</strain>
    </source>
</reference>
<evidence type="ECO:0000313" key="2">
    <source>
        <dbReference type="Proteomes" id="UP001190700"/>
    </source>
</evidence>
<dbReference type="Proteomes" id="UP001190700">
    <property type="component" value="Unassembled WGS sequence"/>
</dbReference>
<comment type="caution">
    <text evidence="1">The sequence shown here is derived from an EMBL/GenBank/DDBJ whole genome shotgun (WGS) entry which is preliminary data.</text>
</comment>
<organism evidence="1 2">
    <name type="scientific">Cymbomonas tetramitiformis</name>
    <dbReference type="NCBI Taxonomy" id="36881"/>
    <lineage>
        <taxon>Eukaryota</taxon>
        <taxon>Viridiplantae</taxon>
        <taxon>Chlorophyta</taxon>
        <taxon>Pyramimonadophyceae</taxon>
        <taxon>Pyramimonadales</taxon>
        <taxon>Pyramimonadaceae</taxon>
        <taxon>Cymbomonas</taxon>
    </lineage>
</organism>
<dbReference type="EMBL" id="LGRX02031812">
    <property type="protein sequence ID" value="KAK3244478.1"/>
    <property type="molecule type" value="Genomic_DNA"/>
</dbReference>
<dbReference type="AlphaFoldDB" id="A0AAE0EXU0"/>
<protein>
    <submittedName>
        <fullName evidence="1">Uncharacterized protein</fullName>
    </submittedName>
</protein>
<keyword evidence="2" id="KW-1185">Reference proteome</keyword>
<proteinExistence type="predicted"/>
<gene>
    <name evidence="1" type="ORF">CYMTET_45909</name>
</gene>